<evidence type="ECO:0000313" key="1">
    <source>
        <dbReference type="EMBL" id="MFC7381733.1"/>
    </source>
</evidence>
<dbReference type="RefSeq" id="WP_380824755.1">
    <property type="nucleotide sequence ID" value="NZ_JBHTCG010000003.1"/>
</dbReference>
<sequence>MCHLTDRERQALRLAAELRGRMQEWLGRRGIAASPVVSPFIDPAGEASVLIRMNAHAALAMIVGFEEQRRGDAGMRDARIWPPEA</sequence>
<protein>
    <submittedName>
        <fullName evidence="1">Uncharacterized protein</fullName>
    </submittedName>
</protein>
<gene>
    <name evidence="1" type="ORF">ACFQSB_05910</name>
</gene>
<proteinExistence type="predicted"/>
<dbReference type="EMBL" id="JBHTCG010000003">
    <property type="protein sequence ID" value="MFC7381733.1"/>
    <property type="molecule type" value="Genomic_DNA"/>
</dbReference>
<reference evidence="2" key="1">
    <citation type="journal article" date="2019" name="Int. J. Syst. Evol. Microbiol.">
        <title>The Global Catalogue of Microorganisms (GCM) 10K type strain sequencing project: providing services to taxonomists for standard genome sequencing and annotation.</title>
        <authorList>
            <consortium name="The Broad Institute Genomics Platform"/>
            <consortium name="The Broad Institute Genome Sequencing Center for Infectious Disease"/>
            <person name="Wu L."/>
            <person name="Ma J."/>
        </authorList>
    </citation>
    <scope>NUCLEOTIDE SEQUENCE [LARGE SCALE GENOMIC DNA]</scope>
    <source>
        <strain evidence="2">CECT 7649</strain>
    </source>
</reference>
<keyword evidence="2" id="KW-1185">Reference proteome</keyword>
<organism evidence="1 2">
    <name type="scientific">Sphaerisporangium rhizosphaerae</name>
    <dbReference type="NCBI Taxonomy" id="2269375"/>
    <lineage>
        <taxon>Bacteria</taxon>
        <taxon>Bacillati</taxon>
        <taxon>Actinomycetota</taxon>
        <taxon>Actinomycetes</taxon>
        <taxon>Streptosporangiales</taxon>
        <taxon>Streptosporangiaceae</taxon>
        <taxon>Sphaerisporangium</taxon>
    </lineage>
</organism>
<evidence type="ECO:0000313" key="2">
    <source>
        <dbReference type="Proteomes" id="UP001596496"/>
    </source>
</evidence>
<accession>A0ABW2NWD9</accession>
<dbReference type="Proteomes" id="UP001596496">
    <property type="component" value="Unassembled WGS sequence"/>
</dbReference>
<comment type="caution">
    <text evidence="1">The sequence shown here is derived from an EMBL/GenBank/DDBJ whole genome shotgun (WGS) entry which is preliminary data.</text>
</comment>
<name>A0ABW2NWD9_9ACTN</name>